<evidence type="ECO:0000256" key="4">
    <source>
        <dbReference type="ARBA" id="ARBA00023134"/>
    </source>
</evidence>
<dbReference type="GO" id="GO:0016779">
    <property type="term" value="F:nucleotidyltransferase activity"/>
    <property type="evidence" value="ECO:0007669"/>
    <property type="project" value="UniProtKB-KW"/>
</dbReference>
<dbReference type="NCBIfam" id="TIGR03552">
    <property type="entry name" value="F420_cofC"/>
    <property type="match status" value="1"/>
</dbReference>
<dbReference type="Gene3D" id="3.90.550.10">
    <property type="entry name" value="Spore Coat Polysaccharide Biosynthesis Protein SpsA, Chain A"/>
    <property type="match status" value="1"/>
</dbReference>
<keyword evidence="3" id="KW-0547">Nucleotide-binding</keyword>
<reference evidence="7" key="1">
    <citation type="journal article" date="2019" name="Int. J. Syst. Evol. Microbiol.">
        <title>The Global Catalogue of Microorganisms (GCM) 10K type strain sequencing project: providing services to taxonomists for standard genome sequencing and annotation.</title>
        <authorList>
            <consortium name="The Broad Institute Genomics Platform"/>
            <consortium name="The Broad Institute Genome Sequencing Center for Infectious Disease"/>
            <person name="Wu L."/>
            <person name="Ma J."/>
        </authorList>
    </citation>
    <scope>NUCLEOTIDE SEQUENCE [LARGE SCALE GENOMIC DNA]</scope>
    <source>
        <strain evidence="7">JCM 18459</strain>
    </source>
</reference>
<accession>A0ABP9PRI5</accession>
<keyword evidence="2 6" id="KW-0548">Nucleotidyltransferase</keyword>
<dbReference type="PANTHER" id="PTHR40392">
    <property type="entry name" value="2-PHOSPHO-L-LACTATE GUANYLYLTRANSFERASE"/>
    <property type="match status" value="1"/>
</dbReference>
<organism evidence="6 7">
    <name type="scientific">Nocardioides marinquilinus</name>
    <dbReference type="NCBI Taxonomy" id="1210400"/>
    <lineage>
        <taxon>Bacteria</taxon>
        <taxon>Bacillati</taxon>
        <taxon>Actinomycetota</taxon>
        <taxon>Actinomycetes</taxon>
        <taxon>Propionibacteriales</taxon>
        <taxon>Nocardioidaceae</taxon>
        <taxon>Nocardioides</taxon>
    </lineage>
</organism>
<dbReference type="InterPro" id="IPR029044">
    <property type="entry name" value="Nucleotide-diphossugar_trans"/>
</dbReference>
<dbReference type="EMBL" id="BAABKG010000003">
    <property type="protein sequence ID" value="GAA5150459.1"/>
    <property type="molecule type" value="Genomic_DNA"/>
</dbReference>
<evidence type="ECO:0000313" key="7">
    <source>
        <dbReference type="Proteomes" id="UP001500221"/>
    </source>
</evidence>
<comment type="caution">
    <text evidence="6">The sequence shown here is derived from an EMBL/GenBank/DDBJ whole genome shotgun (WGS) entry which is preliminary data.</text>
</comment>
<sequence>MLQLADSHRGRLSSPAVRRGAATPRGGWLDRDVEPADAVDPADPADPAGSVAPAGSADSADFVVVLPAKPPAVGKSRLGAAAGERRHALAEAFALDTAAACLAARRVRGVLAVTDDAALGSRLVAKGCGAIPDGDASGLNPALRQGAAEAVRRWPGARPVAVLADLPALRPADLDAALGAVAEHLRRQPDAAAYVADAAGTGTVLYTASAHRFDPAFGAGSAAAHRAAGAWPVPGELRTLRHDVDDGDDLAAAVLIGVGPATARIASG</sequence>
<dbReference type="Proteomes" id="UP001500221">
    <property type="component" value="Unassembled WGS sequence"/>
</dbReference>
<evidence type="ECO:0000256" key="2">
    <source>
        <dbReference type="ARBA" id="ARBA00022695"/>
    </source>
</evidence>
<evidence type="ECO:0000256" key="1">
    <source>
        <dbReference type="ARBA" id="ARBA00022679"/>
    </source>
</evidence>
<gene>
    <name evidence="6" type="primary">cofC</name>
    <name evidence="6" type="ORF">GCM10023340_27620</name>
</gene>
<evidence type="ECO:0000256" key="3">
    <source>
        <dbReference type="ARBA" id="ARBA00022741"/>
    </source>
</evidence>
<feature type="region of interest" description="Disordered" evidence="5">
    <location>
        <begin position="1"/>
        <end position="54"/>
    </location>
</feature>
<keyword evidence="7" id="KW-1185">Reference proteome</keyword>
<keyword evidence="1" id="KW-0808">Transferase</keyword>
<dbReference type="PANTHER" id="PTHR40392:SF1">
    <property type="entry name" value="2-PHOSPHO-L-LACTATE GUANYLYLTRANSFERASE"/>
    <property type="match status" value="1"/>
</dbReference>
<proteinExistence type="predicted"/>
<keyword evidence="4" id="KW-0342">GTP-binding</keyword>
<protein>
    <submittedName>
        <fullName evidence="6">2-phospho-L-lactate guanylyltransferase</fullName>
    </submittedName>
</protein>
<feature type="compositionally biased region" description="Low complexity" evidence="5">
    <location>
        <begin position="36"/>
        <end position="54"/>
    </location>
</feature>
<name>A0ABP9PRI5_9ACTN</name>
<dbReference type="SUPFAM" id="SSF53448">
    <property type="entry name" value="Nucleotide-diphospho-sugar transferases"/>
    <property type="match status" value="1"/>
</dbReference>
<evidence type="ECO:0000256" key="5">
    <source>
        <dbReference type="SAM" id="MobiDB-lite"/>
    </source>
</evidence>
<evidence type="ECO:0000313" key="6">
    <source>
        <dbReference type="EMBL" id="GAA5150459.1"/>
    </source>
</evidence>
<dbReference type="InterPro" id="IPR002835">
    <property type="entry name" value="CofC"/>
</dbReference>